<organism evidence="4 5">
    <name type="scientific">Tolypocladium ophioglossoides (strain CBS 100239)</name>
    <name type="common">Snaketongue truffleclub</name>
    <name type="synonym">Elaphocordyceps ophioglossoides</name>
    <dbReference type="NCBI Taxonomy" id="1163406"/>
    <lineage>
        <taxon>Eukaryota</taxon>
        <taxon>Fungi</taxon>
        <taxon>Dikarya</taxon>
        <taxon>Ascomycota</taxon>
        <taxon>Pezizomycotina</taxon>
        <taxon>Sordariomycetes</taxon>
        <taxon>Hypocreomycetidae</taxon>
        <taxon>Hypocreales</taxon>
        <taxon>Ophiocordycipitaceae</taxon>
        <taxon>Tolypocladium</taxon>
    </lineage>
</organism>
<dbReference type="InterPro" id="IPR043129">
    <property type="entry name" value="ATPase_NBD"/>
</dbReference>
<dbReference type="PRINTS" id="PR00301">
    <property type="entry name" value="HEATSHOCK70"/>
</dbReference>
<dbReference type="CDD" id="cd10170">
    <property type="entry name" value="ASKHA_NBD_HSP70"/>
    <property type="match status" value="1"/>
</dbReference>
<keyword evidence="5" id="KW-1185">Reference proteome</keyword>
<dbReference type="SUPFAM" id="SSF53067">
    <property type="entry name" value="Actin-like ATPase domain"/>
    <property type="match status" value="2"/>
</dbReference>
<keyword evidence="1" id="KW-0547">Nucleotide-binding</keyword>
<dbReference type="InterPro" id="IPR013126">
    <property type="entry name" value="Hsp_70_fam"/>
</dbReference>
<evidence type="ECO:0000256" key="2">
    <source>
        <dbReference type="ARBA" id="ARBA00022840"/>
    </source>
</evidence>
<dbReference type="Gene3D" id="3.30.420.40">
    <property type="match status" value="2"/>
</dbReference>
<dbReference type="PANTHER" id="PTHR14187">
    <property type="entry name" value="ALPHA KINASE/ELONGATION FACTOR 2 KINASE"/>
    <property type="match status" value="1"/>
</dbReference>
<dbReference type="GO" id="GO:0140662">
    <property type="term" value="F:ATP-dependent protein folding chaperone"/>
    <property type="evidence" value="ECO:0007669"/>
    <property type="project" value="InterPro"/>
</dbReference>
<dbReference type="PANTHER" id="PTHR14187:SF82">
    <property type="entry name" value="FAMILY CHAPERONE, PUTATIVE (AFU_ORTHOLOGUE AFUA_7G08575)-RELATED"/>
    <property type="match status" value="1"/>
</dbReference>
<dbReference type="STRING" id="1163406.A0A0L0NJ49"/>
<comment type="caution">
    <text evidence="4">The sequence shown here is derived from an EMBL/GenBank/DDBJ whole genome shotgun (WGS) entry which is preliminary data.</text>
</comment>
<feature type="region of interest" description="Disordered" evidence="3">
    <location>
        <begin position="39"/>
        <end position="58"/>
    </location>
</feature>
<reference evidence="4 5" key="1">
    <citation type="journal article" date="2015" name="BMC Genomics">
        <title>The genome of the truffle-parasite Tolypocladium ophioglossoides and the evolution of antifungal peptaibiotics.</title>
        <authorList>
            <person name="Quandt C.A."/>
            <person name="Bushley K.E."/>
            <person name="Spatafora J.W."/>
        </authorList>
    </citation>
    <scope>NUCLEOTIDE SEQUENCE [LARGE SCALE GENOMIC DNA]</scope>
    <source>
        <strain evidence="4 5">CBS 100239</strain>
    </source>
</reference>
<evidence type="ECO:0000256" key="3">
    <source>
        <dbReference type="SAM" id="MobiDB-lite"/>
    </source>
</evidence>
<sequence>MDFEKLSITDRKIIVGIDFGTTYSGVAWAETQRPDRRTTVTSWPISKSAREGESSEKVPTKLRYTGDDVQWGFSIPIAAPQEEVVEWFKLIGQAVTTDAGRAGRNAEGLVTDYMSALGHHLMYTLREKLGDSVVKNTPLEFVVTVPAIWSDLAKDKTKKACQKASGLSATSQPVHLVSEPEAAAIYALHGLDPHGIMADDTVVVVDAGGGTVDLISYTITGLKPILQVQEAAPGSGALCGSTFLNMRFAKFLKAKLGREDGFDDEVLAEAMEVFEKKVKRQFTLSAAPDETFTIPVGGLANNKALGITRGRYALKASDLQAIFEPVVLEVIKLIKDQITASAVPIKAVLLVGGFGASNYLKERVRNSVDRRIQVMQPPNAWQAVVQGAVMKGLANSAPEQLTMVQVQNRKARKHYGTEWRTRFDEKLHSHLKSKRQWCGLDGCYKIYAMEWFIVRGDRVSENEPFFTSFVWTGLVSQGRIRKIKMDIYSDRTVRGAPVARDDNVHLLSKVEADVSHIPEHMLARRQGSDGQWYYELSCKIEAVYLSASTTYTLLYNNQRYNTVTCEYV</sequence>
<feature type="compositionally biased region" description="Basic and acidic residues" evidence="3">
    <location>
        <begin position="48"/>
        <end position="58"/>
    </location>
</feature>
<dbReference type="Proteomes" id="UP000036947">
    <property type="component" value="Unassembled WGS sequence"/>
</dbReference>
<dbReference type="Pfam" id="PF00012">
    <property type="entry name" value="HSP70"/>
    <property type="match status" value="1"/>
</dbReference>
<evidence type="ECO:0000313" key="5">
    <source>
        <dbReference type="Proteomes" id="UP000036947"/>
    </source>
</evidence>
<keyword evidence="2" id="KW-0067">ATP-binding</keyword>
<dbReference type="GO" id="GO:0005524">
    <property type="term" value="F:ATP binding"/>
    <property type="evidence" value="ECO:0007669"/>
    <property type="project" value="UniProtKB-KW"/>
</dbReference>
<name>A0A0L0NJ49_TOLOC</name>
<accession>A0A0L0NJ49</accession>
<dbReference type="EMBL" id="LFRF01000002">
    <property type="protein sequence ID" value="KND94049.1"/>
    <property type="molecule type" value="Genomic_DNA"/>
</dbReference>
<dbReference type="OrthoDB" id="2963168at2759"/>
<evidence type="ECO:0000256" key="1">
    <source>
        <dbReference type="ARBA" id="ARBA00022741"/>
    </source>
</evidence>
<keyword evidence="4" id="KW-0346">Stress response</keyword>
<protein>
    <submittedName>
        <fullName evidence="4">Heat shock 70 kDa protein 12A</fullName>
    </submittedName>
</protein>
<gene>
    <name evidence="4" type="ORF">TOPH_01195</name>
</gene>
<evidence type="ECO:0000313" key="4">
    <source>
        <dbReference type="EMBL" id="KND94049.1"/>
    </source>
</evidence>
<dbReference type="Gene3D" id="3.90.640.10">
    <property type="entry name" value="Actin, Chain A, domain 4"/>
    <property type="match status" value="1"/>
</dbReference>
<proteinExistence type="predicted"/>
<dbReference type="AlphaFoldDB" id="A0A0L0NJ49"/>